<accession>A0A6S6RW40</accession>
<sequence>MKKIIYGNSNFKKIKIDNNYLYIDKTQFIERLENLNEDFVIFLRPRRFGKSLFL</sequence>
<reference evidence="2" key="1">
    <citation type="submission" date="2020-01" db="EMBL/GenBank/DDBJ databases">
        <authorList>
            <person name="Meier V. D."/>
            <person name="Meier V D."/>
        </authorList>
    </citation>
    <scope>NUCLEOTIDE SEQUENCE</scope>
    <source>
        <strain evidence="2">HLG_WM_MAG_04</strain>
    </source>
</reference>
<dbReference type="Pfam" id="PF09820">
    <property type="entry name" value="AAA-ATPase_like"/>
    <property type="match status" value="1"/>
</dbReference>
<dbReference type="PANTHER" id="PTHR34825">
    <property type="entry name" value="CONSERVED PROTEIN, WITH A WEAK D-GALACTARATE DEHYDRATASE/ALTRONATE HYDROLASE DOMAIN"/>
    <property type="match status" value="1"/>
</dbReference>
<dbReference type="PANTHER" id="PTHR34825:SF2">
    <property type="entry name" value="AAA-ATPASE-LIKE DOMAIN-CONTAINING PROTEIN"/>
    <property type="match status" value="1"/>
</dbReference>
<name>A0A6S6RW40_9BACT</name>
<dbReference type="InterPro" id="IPR018631">
    <property type="entry name" value="AAA-ATPase-like_dom"/>
</dbReference>
<proteinExistence type="predicted"/>
<feature type="non-terminal residue" evidence="2">
    <location>
        <position position="54"/>
    </location>
</feature>
<organism evidence="2">
    <name type="scientific">uncultured Sulfurovum sp</name>
    <dbReference type="NCBI Taxonomy" id="269237"/>
    <lineage>
        <taxon>Bacteria</taxon>
        <taxon>Pseudomonadati</taxon>
        <taxon>Campylobacterota</taxon>
        <taxon>Epsilonproteobacteria</taxon>
        <taxon>Campylobacterales</taxon>
        <taxon>Sulfurovaceae</taxon>
        <taxon>Sulfurovum</taxon>
        <taxon>environmental samples</taxon>
    </lineage>
</organism>
<evidence type="ECO:0000259" key="1">
    <source>
        <dbReference type="Pfam" id="PF09820"/>
    </source>
</evidence>
<feature type="domain" description="AAA-ATPase-like" evidence="1">
    <location>
        <begin position="6"/>
        <end position="54"/>
    </location>
</feature>
<dbReference type="AlphaFoldDB" id="A0A6S6RW40"/>
<evidence type="ECO:0000313" key="2">
    <source>
        <dbReference type="EMBL" id="CAA6801200.1"/>
    </source>
</evidence>
<gene>
    <name evidence="2" type="ORF">HELGO_WM28462</name>
</gene>
<protein>
    <submittedName>
        <fullName evidence="2">PD-(D/E)XK nuclease superfamily protein</fullName>
    </submittedName>
</protein>
<dbReference type="EMBL" id="CACVAX010000004">
    <property type="protein sequence ID" value="CAA6801200.1"/>
    <property type="molecule type" value="Genomic_DNA"/>
</dbReference>